<proteinExistence type="predicted"/>
<protein>
    <submittedName>
        <fullName evidence="2">Ribbon-helix-helix protein, copG family</fullName>
    </submittedName>
</protein>
<feature type="domain" description="Ribbon-helix-helix protein CopG" evidence="1">
    <location>
        <begin position="2"/>
        <end position="38"/>
    </location>
</feature>
<dbReference type="EMBL" id="FNPB01000008">
    <property type="protein sequence ID" value="SDY19621.1"/>
    <property type="molecule type" value="Genomic_DNA"/>
</dbReference>
<sequence>MKVTTVRLPDDLAEAVEEAADASERSQSEYIRFVLRNHFDSEPNTDAGADRVAELETRLASLESRFEALDRTGASDERIDAWRSVAESDDR</sequence>
<dbReference type="Gene3D" id="1.10.1220.10">
    <property type="entry name" value="Met repressor-like"/>
    <property type="match status" value="1"/>
</dbReference>
<name>A0A1H3HVS2_9EURY</name>
<dbReference type="AlphaFoldDB" id="A0A1H3HVS2"/>
<dbReference type="InterPro" id="IPR013321">
    <property type="entry name" value="Arc_rbn_hlx_hlx"/>
</dbReference>
<dbReference type="InterPro" id="IPR010985">
    <property type="entry name" value="Ribbon_hlx_hlx"/>
</dbReference>
<dbReference type="Pfam" id="PF01402">
    <property type="entry name" value="RHH_1"/>
    <property type="match status" value="1"/>
</dbReference>
<dbReference type="RefSeq" id="WP_089767626.1">
    <property type="nucleotide sequence ID" value="NZ_FNPB01000008.1"/>
</dbReference>
<evidence type="ECO:0000259" key="1">
    <source>
        <dbReference type="Pfam" id="PF01402"/>
    </source>
</evidence>
<dbReference type="Proteomes" id="UP000199170">
    <property type="component" value="Unassembled WGS sequence"/>
</dbReference>
<reference evidence="3" key="1">
    <citation type="submission" date="2016-10" db="EMBL/GenBank/DDBJ databases">
        <authorList>
            <person name="Varghese N."/>
            <person name="Submissions S."/>
        </authorList>
    </citation>
    <scope>NUCLEOTIDE SEQUENCE [LARGE SCALE GENOMIC DNA]</scope>
    <source>
        <strain evidence="3">CGMCC 1.10118</strain>
    </source>
</reference>
<dbReference type="SUPFAM" id="SSF47598">
    <property type="entry name" value="Ribbon-helix-helix"/>
    <property type="match status" value="1"/>
</dbReference>
<keyword evidence="3" id="KW-1185">Reference proteome</keyword>
<dbReference type="InterPro" id="IPR002145">
    <property type="entry name" value="CopG"/>
</dbReference>
<dbReference type="GO" id="GO:0006355">
    <property type="term" value="P:regulation of DNA-templated transcription"/>
    <property type="evidence" value="ECO:0007669"/>
    <property type="project" value="InterPro"/>
</dbReference>
<organism evidence="2 3">
    <name type="scientific">Halobellus clavatus</name>
    <dbReference type="NCBI Taxonomy" id="660517"/>
    <lineage>
        <taxon>Archaea</taxon>
        <taxon>Methanobacteriati</taxon>
        <taxon>Methanobacteriota</taxon>
        <taxon>Stenosarchaea group</taxon>
        <taxon>Halobacteria</taxon>
        <taxon>Halobacteriales</taxon>
        <taxon>Haloferacaceae</taxon>
        <taxon>Halobellus</taxon>
    </lineage>
</organism>
<evidence type="ECO:0000313" key="2">
    <source>
        <dbReference type="EMBL" id="SDY19621.1"/>
    </source>
</evidence>
<evidence type="ECO:0000313" key="3">
    <source>
        <dbReference type="Proteomes" id="UP000199170"/>
    </source>
</evidence>
<gene>
    <name evidence="2" type="ORF">SAMN04487946_10891</name>
</gene>
<accession>A0A1H3HVS2</accession>